<protein>
    <submittedName>
        <fullName evidence="3">PBSX family phage terminase large subunit</fullName>
    </submittedName>
</protein>
<name>A0A844QQ16_9HYPH</name>
<evidence type="ECO:0000313" key="4">
    <source>
        <dbReference type="Proteomes" id="UP000463224"/>
    </source>
</evidence>
<evidence type="ECO:0000259" key="2">
    <source>
        <dbReference type="Pfam" id="PF04466"/>
    </source>
</evidence>
<dbReference type="InterPro" id="IPR027417">
    <property type="entry name" value="P-loop_NTPase"/>
</dbReference>
<gene>
    <name evidence="3" type="ORF">GN330_22680</name>
</gene>
<dbReference type="InterPro" id="IPR035412">
    <property type="entry name" value="Terminase_L_N"/>
</dbReference>
<keyword evidence="4" id="KW-1185">Reference proteome</keyword>
<dbReference type="EMBL" id="WPHG01000010">
    <property type="protein sequence ID" value="MVB00061.1"/>
    <property type="molecule type" value="Genomic_DNA"/>
</dbReference>
<organism evidence="3 4">
    <name type="scientific">Nitratireductor arenosus</name>
    <dbReference type="NCBI Taxonomy" id="2682096"/>
    <lineage>
        <taxon>Bacteria</taxon>
        <taxon>Pseudomonadati</taxon>
        <taxon>Pseudomonadota</taxon>
        <taxon>Alphaproteobacteria</taxon>
        <taxon>Hyphomicrobiales</taxon>
        <taxon>Phyllobacteriaceae</taxon>
        <taxon>Nitratireductor</taxon>
    </lineage>
</organism>
<sequence>MTTARIELPPKLIPVFAGQARYRCAYGGRGSGKTRTFAKMAAVRGYQLSQEGKRGVIVCGREYMNSLDDSSMAEVKEAIASEPWLAAHYEVGEKFIRTRDGRISFIFIGLRHNLDSIKSKARIHVLWVDEAEPVSEAAWQKAVPTVREHGSEIWVTWNPEQKNSATHKRFRFNPPDDAKVVEINWRDNPWFPAVLEMERLEDQRKRPDEYDHIWEGAFATVTEGAILARLIAVGDREGRIGDHVDYDPNGPAIEISSDLGFRDTACWWFWQRRVGGFALLDYDGDSGLDAEEWIPRLKRRLEERGWPLGKIWLPHDARTKTFASRHSPIEQFIKGFGESKCGIVPQTSKTDRINAARTVVKQCEFHESRCEDGLDGLRAWKYEWNDDTKTFSKEPAHDWASHPGDSFSYGCQMMTALSSAPPPDKRVVVEGPRGLVAMAPPPKPLTEMTYNEFHATTRRGPKQERV</sequence>
<dbReference type="AlphaFoldDB" id="A0A844QQ16"/>
<dbReference type="PANTHER" id="PTHR39184">
    <property type="match status" value="1"/>
</dbReference>
<proteinExistence type="predicted"/>
<feature type="region of interest" description="Disordered" evidence="1">
    <location>
        <begin position="438"/>
        <end position="466"/>
    </location>
</feature>
<feature type="domain" description="Phage terminase large subunit N-terminal" evidence="2">
    <location>
        <begin position="20"/>
        <end position="216"/>
    </location>
</feature>
<reference evidence="3 4" key="1">
    <citation type="submission" date="2019-12" db="EMBL/GenBank/DDBJ databases">
        <title>Nitratireductor arenosus sp. nov., Isolated from sea sand, Jeju island, South Korea.</title>
        <authorList>
            <person name="Kim W."/>
        </authorList>
    </citation>
    <scope>NUCLEOTIDE SEQUENCE [LARGE SCALE GENOMIC DNA]</scope>
    <source>
        <strain evidence="3 4">CAU 1489</strain>
    </source>
</reference>
<dbReference type="PANTHER" id="PTHR39184:SF1">
    <property type="entry name" value="PBSX PHAGE TERMINASE LARGE SUBUNIT"/>
    <property type="match status" value="1"/>
</dbReference>
<evidence type="ECO:0000313" key="3">
    <source>
        <dbReference type="EMBL" id="MVB00061.1"/>
    </source>
</evidence>
<accession>A0A844QQ16</accession>
<dbReference type="Pfam" id="PF04466">
    <property type="entry name" value="Terminase_3"/>
    <property type="match status" value="1"/>
</dbReference>
<dbReference type="RefSeq" id="WP_156715898.1">
    <property type="nucleotide sequence ID" value="NZ_WPHG01000010.1"/>
</dbReference>
<dbReference type="Gene3D" id="3.40.50.300">
    <property type="entry name" value="P-loop containing nucleotide triphosphate hydrolases"/>
    <property type="match status" value="1"/>
</dbReference>
<comment type="caution">
    <text evidence="3">The sequence shown here is derived from an EMBL/GenBank/DDBJ whole genome shotgun (WGS) entry which is preliminary data.</text>
</comment>
<evidence type="ECO:0000256" key="1">
    <source>
        <dbReference type="SAM" id="MobiDB-lite"/>
    </source>
</evidence>
<dbReference type="Proteomes" id="UP000463224">
    <property type="component" value="Unassembled WGS sequence"/>
</dbReference>
<dbReference type="InterPro" id="IPR052380">
    <property type="entry name" value="Viral_DNA_packaging_terminase"/>
</dbReference>